<dbReference type="AlphaFoldDB" id="A0A1R3KRL1"/>
<reference evidence="2" key="1">
    <citation type="submission" date="2013-09" db="EMBL/GenBank/DDBJ databases">
        <title>Corchorus olitorius genome sequencing.</title>
        <authorList>
            <person name="Alam M."/>
            <person name="Haque M.S."/>
            <person name="Islam M.S."/>
            <person name="Emdad E.M."/>
            <person name="Islam M.M."/>
            <person name="Ahmed B."/>
            <person name="Halim A."/>
            <person name="Hossen Q.M.M."/>
            <person name="Hossain M.Z."/>
            <person name="Ahmed R."/>
            <person name="Khan M.M."/>
            <person name="Islam R."/>
            <person name="Rashid M.M."/>
            <person name="Khan S.A."/>
            <person name="Rahman M.S."/>
            <person name="Alam M."/>
            <person name="Yahiya A.S."/>
            <person name="Khan M.S."/>
            <person name="Azam M.S."/>
            <person name="Haque T."/>
            <person name="Lashkar M.Z.H."/>
            <person name="Akhand A.I."/>
            <person name="Morshed G."/>
            <person name="Roy S."/>
            <person name="Uddin K.S."/>
            <person name="Rabeya T."/>
            <person name="Hossain A.S."/>
            <person name="Chowdhury A."/>
            <person name="Snigdha A.R."/>
            <person name="Mortoza M.S."/>
            <person name="Matin S.A."/>
            <person name="Hoque S.M.E."/>
            <person name="Islam M.K."/>
            <person name="Roy D.K."/>
            <person name="Haider R."/>
            <person name="Moosa M.M."/>
            <person name="Elias S.M."/>
            <person name="Hasan A.M."/>
            <person name="Jahan S."/>
            <person name="Shafiuddin M."/>
            <person name="Mahmood N."/>
            <person name="Shommy N.S."/>
        </authorList>
    </citation>
    <scope>NUCLEOTIDE SEQUENCE [LARGE SCALE GENOMIC DNA]</scope>
    <source>
        <strain evidence="2">cv. O-4</strain>
    </source>
</reference>
<proteinExistence type="predicted"/>
<gene>
    <name evidence="1" type="ORF">COLO4_05226</name>
</gene>
<name>A0A1R3KRL1_9ROSI</name>
<sequence>MNIQTRNPEITIAAHRGATTGNANLRLTV</sequence>
<dbReference type="Proteomes" id="UP000187203">
    <property type="component" value="Unassembled WGS sequence"/>
</dbReference>
<dbReference type="EMBL" id="AWUE01012272">
    <property type="protein sequence ID" value="OMP09697.1"/>
    <property type="molecule type" value="Genomic_DNA"/>
</dbReference>
<protein>
    <submittedName>
        <fullName evidence="1">Uncharacterized protein</fullName>
    </submittedName>
</protein>
<accession>A0A1R3KRL1</accession>
<keyword evidence="2" id="KW-1185">Reference proteome</keyword>
<comment type="caution">
    <text evidence="1">The sequence shown here is derived from an EMBL/GenBank/DDBJ whole genome shotgun (WGS) entry which is preliminary data.</text>
</comment>
<organism evidence="1 2">
    <name type="scientific">Corchorus olitorius</name>
    <dbReference type="NCBI Taxonomy" id="93759"/>
    <lineage>
        <taxon>Eukaryota</taxon>
        <taxon>Viridiplantae</taxon>
        <taxon>Streptophyta</taxon>
        <taxon>Embryophyta</taxon>
        <taxon>Tracheophyta</taxon>
        <taxon>Spermatophyta</taxon>
        <taxon>Magnoliopsida</taxon>
        <taxon>eudicotyledons</taxon>
        <taxon>Gunneridae</taxon>
        <taxon>Pentapetalae</taxon>
        <taxon>rosids</taxon>
        <taxon>malvids</taxon>
        <taxon>Malvales</taxon>
        <taxon>Malvaceae</taxon>
        <taxon>Grewioideae</taxon>
        <taxon>Apeibeae</taxon>
        <taxon>Corchorus</taxon>
    </lineage>
</organism>
<evidence type="ECO:0000313" key="2">
    <source>
        <dbReference type="Proteomes" id="UP000187203"/>
    </source>
</evidence>
<evidence type="ECO:0000313" key="1">
    <source>
        <dbReference type="EMBL" id="OMP09697.1"/>
    </source>
</evidence>